<dbReference type="PANTHER" id="PTHR10334">
    <property type="entry name" value="CYSTEINE-RICH SECRETORY PROTEIN-RELATED"/>
    <property type="match status" value="1"/>
</dbReference>
<dbReference type="InterPro" id="IPR035940">
    <property type="entry name" value="CAP_sf"/>
</dbReference>
<evidence type="ECO:0000256" key="1">
    <source>
        <dbReference type="SAM" id="SignalP"/>
    </source>
</evidence>
<proteinExistence type="predicted"/>
<dbReference type="Gene3D" id="3.40.33.10">
    <property type="entry name" value="CAP"/>
    <property type="match status" value="3"/>
</dbReference>
<reference evidence="4" key="1">
    <citation type="submission" date="2024-02" db="UniProtKB">
        <authorList>
            <consortium name="WormBaseParasite"/>
        </authorList>
    </citation>
    <scope>IDENTIFICATION</scope>
</reference>
<feature type="chain" id="PRO_5041930849" evidence="1">
    <location>
        <begin position="21"/>
        <end position="940"/>
    </location>
</feature>
<evidence type="ECO:0000259" key="2">
    <source>
        <dbReference type="SMART" id="SM00198"/>
    </source>
</evidence>
<dbReference type="InterPro" id="IPR014044">
    <property type="entry name" value="CAP_dom"/>
</dbReference>
<organism evidence="3 4">
    <name type="scientific">Strongyloides stercoralis</name>
    <name type="common">Threadworm</name>
    <dbReference type="NCBI Taxonomy" id="6248"/>
    <lineage>
        <taxon>Eukaryota</taxon>
        <taxon>Metazoa</taxon>
        <taxon>Ecdysozoa</taxon>
        <taxon>Nematoda</taxon>
        <taxon>Chromadorea</taxon>
        <taxon>Rhabditida</taxon>
        <taxon>Tylenchina</taxon>
        <taxon>Panagrolaimomorpha</taxon>
        <taxon>Strongyloidoidea</taxon>
        <taxon>Strongyloididae</taxon>
        <taxon>Strongyloides</taxon>
    </lineage>
</organism>
<dbReference type="AlphaFoldDB" id="A0AAF5DH15"/>
<keyword evidence="3" id="KW-1185">Reference proteome</keyword>
<keyword evidence="1" id="KW-0732">Signal</keyword>
<feature type="domain" description="SCP" evidence="2">
    <location>
        <begin position="780"/>
        <end position="909"/>
    </location>
</feature>
<name>A0AAF5DH15_STRER</name>
<protein>
    <submittedName>
        <fullName evidence="4">SCP domain-containing protein</fullName>
    </submittedName>
</protein>
<sequence>MKYLLNIIQLIIIFISFTRAPLPKNDISNKRITWHGPPLESGFFFNSPKKIYYYLIGTKILYECNGYVFKKHKDVLNYYKFINSNPTICMNLIPKGGVTPSNIPNYHKRIKINEYDYDSVMIKNPFTNKIWGDIWSGCNYYCFRKNNFYLLKAGIISEINGYRRIHDNLPLDEIPDLTRIAQKHVRRTALTYYKDLANVPWFGTVYAVEYKTFANLIIKNLFDKFFGIYNYKNNFYSNQFKEQTQLLWKNSKLIGVGIVECRGLIYVLIICYPKGNIDRQYKKNVPPVSDKVIHICFKKERSSSSDSISNNDNSIINPKNIYYLLIKGHVFYQCNGFVFINHSDALKYYKLVNSKFKIKLIFKPKNGVKASKVKFYNTKVIIGEYNYNDVVKRNPFTDKIWVDIWEGCDYYCFKANNFKTLRQGLILEMNNYRRIHGIKPLTENIDMSILAQKIAFQIAWTGYGCIPNLPQFGAIYEFLPKTEANLVIKYMFDYFFGYYNYNNNRYLVTFSRQTQILWGETRRIGVGIAKSKGIIFFVFLFYPKGNTNWKYKKNVPPVSDKHEFPLKSENKIEDPNKIVYFLIEDKVFYQCNEYVFKTQINILKYCKSVNFKLIIIPEFDFINIVPTNCKSKKICLDVWYKCNFNCFNRNNYYFSIKHKKQKNLLQKFKLSKNYLPGNSKIIIFFYKNQKLLFEYNNFFFFKLNDAVKYCNLLHTKSMKRYFIPLNGFILSPKSLYFKMKKIGEYDYKKIIEVNNFPSKGYEFVWKHPDYDFNLDNNFEHLKKGFVKEINFYRKLHGTNPLEENEDLDNLAKFFAIKKGLSTFKYNIDIPTFGVIAEVTNRGGTTYIIKRLFEKFFGHYDYNNNHYKEEFSEQTQMLWSSSVRIGVGVYENSSLIYTVLLFYPRGNIDKKYRQNLPLVNDKLINYNKLFKVIKFLIKLSY</sequence>
<feature type="signal peptide" evidence="1">
    <location>
        <begin position="1"/>
        <end position="20"/>
    </location>
</feature>
<dbReference type="SMART" id="SM00198">
    <property type="entry name" value="SCP"/>
    <property type="match status" value="1"/>
</dbReference>
<evidence type="ECO:0000313" key="4">
    <source>
        <dbReference type="WBParaSite" id="TCONS_00011374.p1"/>
    </source>
</evidence>
<dbReference type="Proteomes" id="UP000035681">
    <property type="component" value="Unplaced"/>
</dbReference>
<dbReference type="WBParaSite" id="TCONS_00011374.p1">
    <property type="protein sequence ID" value="TCONS_00011374.p1"/>
    <property type="gene ID" value="XLOC_005713"/>
</dbReference>
<dbReference type="Pfam" id="PF00188">
    <property type="entry name" value="CAP"/>
    <property type="match status" value="3"/>
</dbReference>
<evidence type="ECO:0000313" key="3">
    <source>
        <dbReference type="Proteomes" id="UP000035681"/>
    </source>
</evidence>
<dbReference type="InterPro" id="IPR001283">
    <property type="entry name" value="CRISP-related"/>
</dbReference>
<dbReference type="SUPFAM" id="SSF55797">
    <property type="entry name" value="PR-1-like"/>
    <property type="match status" value="3"/>
</dbReference>
<accession>A0AAF5DH15</accession>